<dbReference type="PANTHER" id="PTHR30055">
    <property type="entry name" value="HTH-TYPE TRANSCRIPTIONAL REGULATOR RUTR"/>
    <property type="match status" value="1"/>
</dbReference>
<organism evidence="7 8">
    <name type="scientific">Streptomyces griseofuscus</name>
    <dbReference type="NCBI Taxonomy" id="146922"/>
    <lineage>
        <taxon>Bacteria</taxon>
        <taxon>Bacillati</taxon>
        <taxon>Actinomycetota</taxon>
        <taxon>Actinomycetes</taxon>
        <taxon>Kitasatosporales</taxon>
        <taxon>Streptomycetaceae</taxon>
        <taxon>Streptomyces</taxon>
    </lineage>
</organism>
<dbReference type="GeneID" id="91466250"/>
<keyword evidence="8" id="KW-1185">Reference proteome</keyword>
<protein>
    <submittedName>
        <fullName evidence="6">TetR family transcriptional regulator</fullName>
    </submittedName>
    <submittedName>
        <fullName evidence="7">TetR/AcrR family transcriptional regulator</fullName>
    </submittedName>
</protein>
<evidence type="ECO:0000256" key="3">
    <source>
        <dbReference type="ARBA" id="ARBA00023163"/>
    </source>
</evidence>
<dbReference type="Pfam" id="PF00440">
    <property type="entry name" value="TetR_N"/>
    <property type="match status" value="1"/>
</dbReference>
<feature type="DNA-binding region" description="H-T-H motif" evidence="4">
    <location>
        <begin position="33"/>
        <end position="52"/>
    </location>
</feature>
<evidence type="ECO:0000313" key="8">
    <source>
        <dbReference type="Proteomes" id="UP000276379"/>
    </source>
</evidence>
<dbReference type="PRINTS" id="PR00455">
    <property type="entry name" value="HTHTETR"/>
</dbReference>
<reference evidence="6 9" key="2">
    <citation type="submission" date="2020-04" db="EMBL/GenBank/DDBJ databases">
        <title>Characterization and engineering of Streptomyces griseofuscus DSM40191 as a potential heterologous host for expression of BGCs.</title>
        <authorList>
            <person name="Gren T."/>
            <person name="Whitford C.M."/>
            <person name="Mohite O.S."/>
            <person name="Joergensen T.S."/>
            <person name="Nielsen J.B."/>
            <person name="Lee S.Y."/>
            <person name="Weber T."/>
        </authorList>
    </citation>
    <scope>NUCLEOTIDE SEQUENCE [LARGE SCALE GENOMIC DNA]</scope>
    <source>
        <strain evidence="6 9">DSM 40191</strain>
    </source>
</reference>
<dbReference type="AlphaFoldDB" id="A0A3R8RGL5"/>
<keyword evidence="2 4" id="KW-0238">DNA-binding</keyword>
<dbReference type="RefSeq" id="WP_051850389.1">
    <property type="nucleotide sequence ID" value="NZ_CP051006.1"/>
</dbReference>
<dbReference type="Proteomes" id="UP000276379">
    <property type="component" value="Unassembled WGS sequence"/>
</dbReference>
<dbReference type="InterPro" id="IPR050109">
    <property type="entry name" value="HTH-type_TetR-like_transc_reg"/>
</dbReference>
<evidence type="ECO:0000313" key="9">
    <source>
        <dbReference type="Proteomes" id="UP000516422"/>
    </source>
</evidence>
<dbReference type="Gene3D" id="1.10.357.10">
    <property type="entry name" value="Tetracycline Repressor, domain 2"/>
    <property type="match status" value="1"/>
</dbReference>
<evidence type="ECO:0000313" key="7">
    <source>
        <dbReference type="EMBL" id="RRQ88696.1"/>
    </source>
</evidence>
<dbReference type="GO" id="GO:0003700">
    <property type="term" value="F:DNA-binding transcription factor activity"/>
    <property type="evidence" value="ECO:0007669"/>
    <property type="project" value="TreeGrafter"/>
</dbReference>
<name>A0A3R8RGL5_9ACTN</name>
<dbReference type="SUPFAM" id="SSF46689">
    <property type="entry name" value="Homeodomain-like"/>
    <property type="match status" value="1"/>
</dbReference>
<dbReference type="PANTHER" id="PTHR30055:SF234">
    <property type="entry name" value="HTH-TYPE TRANSCRIPTIONAL REGULATOR BETI"/>
    <property type="match status" value="1"/>
</dbReference>
<keyword evidence="3" id="KW-0804">Transcription</keyword>
<dbReference type="EMBL" id="CP051006">
    <property type="protein sequence ID" value="QNT96963.1"/>
    <property type="molecule type" value="Genomic_DNA"/>
</dbReference>
<dbReference type="InterPro" id="IPR001647">
    <property type="entry name" value="HTH_TetR"/>
</dbReference>
<evidence type="ECO:0000259" key="5">
    <source>
        <dbReference type="PROSITE" id="PS50977"/>
    </source>
</evidence>
<keyword evidence="1" id="KW-0805">Transcription regulation</keyword>
<dbReference type="KEGG" id="sgf:HEP81_06729"/>
<evidence type="ECO:0000256" key="2">
    <source>
        <dbReference type="ARBA" id="ARBA00023125"/>
    </source>
</evidence>
<reference evidence="7 8" key="1">
    <citation type="submission" date="2017-10" db="EMBL/GenBank/DDBJ databases">
        <title>Draft genome of actinobacteria isolated from guarana (Paullinia cupana (Mart.) Ducke.</title>
        <authorList>
            <person name="Siqueira K.A."/>
            <person name="Liotti R.G."/>
            <person name="Mendes T.A."/>
            <person name="Soares M.A."/>
        </authorList>
    </citation>
    <scope>NUCLEOTIDE SEQUENCE [LARGE SCALE GENOMIC DNA]</scope>
    <source>
        <strain evidence="7 8">199</strain>
    </source>
</reference>
<dbReference type="Proteomes" id="UP000516422">
    <property type="component" value="Chromosome"/>
</dbReference>
<dbReference type="PROSITE" id="PS50977">
    <property type="entry name" value="HTH_TETR_2"/>
    <property type="match status" value="1"/>
</dbReference>
<gene>
    <name evidence="7" type="ORF">CQW44_06010</name>
    <name evidence="6" type="ORF">HEP81_06729</name>
</gene>
<dbReference type="InterPro" id="IPR009057">
    <property type="entry name" value="Homeodomain-like_sf"/>
</dbReference>
<feature type="domain" description="HTH tetR-type" evidence="5">
    <location>
        <begin position="10"/>
        <end position="70"/>
    </location>
</feature>
<dbReference type="GO" id="GO:0000976">
    <property type="term" value="F:transcription cis-regulatory region binding"/>
    <property type="evidence" value="ECO:0007669"/>
    <property type="project" value="TreeGrafter"/>
</dbReference>
<proteinExistence type="predicted"/>
<evidence type="ECO:0000256" key="4">
    <source>
        <dbReference type="PROSITE-ProRule" id="PRU00335"/>
    </source>
</evidence>
<sequence length="202" mass="22057">MTTRVRRDPDVAKRLILEAASELLAAGGPSAVQVRAVGAAIGVSDAAINHHFGTRDQLLEALLRFGGAKLRAELRAVLETWNHGPADPAGLVRALHRMYAEGYAELALALHRSGWRDTGSGMLNEVVDRLYTEARRQSATSGRRAPSREDIQVTVAAMHQAMVMEPLFGDEFRRSVGLDGTAADRLIDWWIQVLRTTMSCSA</sequence>
<evidence type="ECO:0000256" key="1">
    <source>
        <dbReference type="ARBA" id="ARBA00023015"/>
    </source>
</evidence>
<evidence type="ECO:0000313" key="6">
    <source>
        <dbReference type="EMBL" id="QNT96963.1"/>
    </source>
</evidence>
<dbReference type="EMBL" id="PDES01000002">
    <property type="protein sequence ID" value="RRQ88696.1"/>
    <property type="molecule type" value="Genomic_DNA"/>
</dbReference>
<accession>A0A3R8RGL5</accession>